<evidence type="ECO:0000313" key="8">
    <source>
        <dbReference type="Proteomes" id="UP000777661"/>
    </source>
</evidence>
<proteinExistence type="predicted"/>
<evidence type="ECO:0000259" key="6">
    <source>
        <dbReference type="PROSITE" id="PS51194"/>
    </source>
</evidence>
<dbReference type="InterPro" id="IPR027417">
    <property type="entry name" value="P-loop_NTPase"/>
</dbReference>
<evidence type="ECO:0000256" key="5">
    <source>
        <dbReference type="SAM" id="MobiDB-lite"/>
    </source>
</evidence>
<organism evidence="7 8">
    <name type="scientific">Nitratireductor rhodophyticola</name>
    <dbReference type="NCBI Taxonomy" id="2854036"/>
    <lineage>
        <taxon>Bacteria</taxon>
        <taxon>Pseudomonadati</taxon>
        <taxon>Pseudomonadota</taxon>
        <taxon>Alphaproteobacteria</taxon>
        <taxon>Hyphomicrobiales</taxon>
        <taxon>Phyllobacteriaceae</taxon>
        <taxon>Nitratireductor</taxon>
    </lineage>
</organism>
<keyword evidence="1" id="KW-0547">Nucleotide-binding</keyword>
<dbReference type="SUPFAM" id="SSF52540">
    <property type="entry name" value="P-loop containing nucleoside triphosphate hydrolases"/>
    <property type="match status" value="2"/>
</dbReference>
<reference evidence="7 8" key="1">
    <citation type="submission" date="2021-06" db="EMBL/GenBank/DDBJ databases">
        <title>Nitratireductor porphyridii sp. nov., isolated from a small marine red alga, Porphyridium purpureum in South Korea.</title>
        <authorList>
            <person name="Kim K.H."/>
            <person name="Kristyanto S."/>
            <person name="Jeon C.O."/>
        </authorList>
    </citation>
    <scope>NUCLEOTIDE SEQUENCE [LARGE SCALE GENOMIC DNA]</scope>
    <source>
        <strain evidence="7 8">R6</strain>
    </source>
</reference>
<dbReference type="Pfam" id="PF00271">
    <property type="entry name" value="Helicase_C"/>
    <property type="match status" value="1"/>
</dbReference>
<evidence type="ECO:0000256" key="2">
    <source>
        <dbReference type="ARBA" id="ARBA00022801"/>
    </source>
</evidence>
<accession>A0ABS7R573</accession>
<dbReference type="EMBL" id="JAHSQO010000002">
    <property type="protein sequence ID" value="MBY8916077.1"/>
    <property type="molecule type" value="Genomic_DNA"/>
</dbReference>
<keyword evidence="3 7" id="KW-0347">Helicase</keyword>
<dbReference type="PANTHER" id="PTHR12131:SF1">
    <property type="entry name" value="ATP-DEPENDENT RNA HELICASE SUPV3L1, MITOCHONDRIAL-RELATED"/>
    <property type="match status" value="1"/>
</dbReference>
<evidence type="ECO:0000256" key="4">
    <source>
        <dbReference type="ARBA" id="ARBA00022840"/>
    </source>
</evidence>
<dbReference type="GO" id="GO:0004386">
    <property type="term" value="F:helicase activity"/>
    <property type="evidence" value="ECO:0007669"/>
    <property type="project" value="UniProtKB-KW"/>
</dbReference>
<feature type="domain" description="Helicase C-terminal" evidence="6">
    <location>
        <begin position="165"/>
        <end position="320"/>
    </location>
</feature>
<feature type="compositionally biased region" description="Low complexity" evidence="5">
    <location>
        <begin position="846"/>
        <end position="892"/>
    </location>
</feature>
<evidence type="ECO:0000313" key="7">
    <source>
        <dbReference type="EMBL" id="MBY8916077.1"/>
    </source>
</evidence>
<evidence type="ECO:0000256" key="1">
    <source>
        <dbReference type="ARBA" id="ARBA00022741"/>
    </source>
</evidence>
<name>A0ABS7R573_9HYPH</name>
<dbReference type="Pfam" id="PF22527">
    <property type="entry name" value="DEXQc_Suv3"/>
    <property type="match status" value="1"/>
</dbReference>
<gene>
    <name evidence="7" type="ORF">KVG22_05735</name>
</gene>
<keyword evidence="8" id="KW-1185">Reference proteome</keyword>
<feature type="region of interest" description="Disordered" evidence="5">
    <location>
        <begin position="833"/>
        <end position="1010"/>
    </location>
</feature>
<evidence type="ECO:0000256" key="3">
    <source>
        <dbReference type="ARBA" id="ARBA00022806"/>
    </source>
</evidence>
<feature type="compositionally biased region" description="Low complexity" evidence="5">
    <location>
        <begin position="899"/>
        <end position="910"/>
    </location>
</feature>
<keyword evidence="4" id="KW-0067">ATP-binding</keyword>
<dbReference type="SMART" id="SM00490">
    <property type="entry name" value="HELICc"/>
    <property type="match status" value="1"/>
</dbReference>
<dbReference type="InterPro" id="IPR001650">
    <property type="entry name" value="Helicase_C-like"/>
</dbReference>
<feature type="compositionally biased region" description="Basic and acidic residues" evidence="5">
    <location>
        <begin position="983"/>
        <end position="994"/>
    </location>
</feature>
<dbReference type="RefSeq" id="WP_223005424.1">
    <property type="nucleotide sequence ID" value="NZ_JAHSQO010000002.1"/>
</dbReference>
<dbReference type="PROSITE" id="PS51194">
    <property type="entry name" value="HELICASE_CTER"/>
    <property type="match status" value="1"/>
</dbReference>
<dbReference type="InterPro" id="IPR050699">
    <property type="entry name" value="RNA-DNA_Helicase"/>
</dbReference>
<dbReference type="InterPro" id="IPR055206">
    <property type="entry name" value="DEXQc_SUV3"/>
</dbReference>
<sequence length="1010" mass="109720">MNFQNQNASPRVLSGRNVTAILGPTNTGKTHLAIERMVAHSSGIIGLPLRLLAREVYSRVVAKVGEQHVALITGEEKIAPPGARFSVCTVEAMPREADVAFVAIDEVQLAADLERGHIFTDRILHLRGREETLLLGAGTMRGILEKLLPGLSVITRPRMSVLTYSGSRKITRLPRRSAIVAFSSDEVYAIGELIRRQRGGVAVVLGALSPRTRNAQVALYQSGDVDYLVATDAIGMGLNLDVDHVAFAQNRKFDGFQYRDLNPAELGQIAGRAGRHLRDGTFGVTGQVDPFADELVHRIEAHEFDPVKVLQWRTASFDFSSVDALKASLDTPPPVDGLTRALPAADAKVLEFLSREGDVRALAEGRERVGLLWEACVLPDYRRIAPAQHAEIVGAVFSDLARMGHVDEDYMAEQVKRAASTEGDIDTLSQRIAQIRTWTFVSHRPGWLADATHWQEKTREIEDSLSDALHERLTKRFVDRRTSVLMKRLRENAMPEAEISPVGEVLVEGHHVGEMLGFRFTADRSAEGEDARAVKAAAQKALAAEFETRADRFASSGNGDLALDSDGLLRWLGQPIATLVAGEEALKPRIVLLADEQLTGPARDKVAARAERFVTYQIESLLKPLVDLRDTESLSGMARGIAFQLAENFGVLNRRTVAEDVRALDQDARASLRRLGVRFGAYHIFVPALIKPAPAGLLSLLWALKNDAKDKPGYGDVVTALAAGRTSIVTDPAFEKAFYGLAGYRNLGRRAVRVDILERLADLIRPALSWKPGTGARPEGGYDGAAFVVTPAMMSILGATADDMEAILKGLGYRGEPKPAEEVAAHLKALDEAAAEEDTTQKAEEATPAEPVTEGADAATQTGAVAAQPDEQAAAEPAAAETPEETPTPVAEIKPDATPEAAAEAPASEAPAEKPAGEEEEPKPVLIWRQARFDGRKRHGAGKGNPRQQARGRQERDGAQKRGKPHRKDGEKPGFKRKGAPHRPREERPARIDPDSPFAKLAALKDQLKK</sequence>
<protein>
    <submittedName>
        <fullName evidence="7">Helicase</fullName>
    </submittedName>
</protein>
<dbReference type="PANTHER" id="PTHR12131">
    <property type="entry name" value="ATP-DEPENDENT RNA AND DNA HELICASE"/>
    <property type="match status" value="1"/>
</dbReference>
<dbReference type="Proteomes" id="UP000777661">
    <property type="component" value="Unassembled WGS sequence"/>
</dbReference>
<comment type="caution">
    <text evidence="7">The sequence shown here is derived from an EMBL/GenBank/DDBJ whole genome shotgun (WGS) entry which is preliminary data.</text>
</comment>
<dbReference type="Gene3D" id="3.40.50.300">
    <property type="entry name" value="P-loop containing nucleotide triphosphate hydrolases"/>
    <property type="match status" value="2"/>
</dbReference>
<feature type="compositionally biased region" description="Low complexity" evidence="5">
    <location>
        <begin position="999"/>
        <end position="1010"/>
    </location>
</feature>
<keyword evidence="2" id="KW-0378">Hydrolase</keyword>